<keyword evidence="7 9" id="KW-0067">ATP-binding</keyword>
<comment type="caution">
    <text evidence="10">The sequence shown here is derived from an EMBL/GenBank/DDBJ whole genome shotgun (WGS) entry which is preliminary data.</text>
</comment>
<sequence length="107" mass="11435">MADFSLDDLERIVGTRARSGAADSWTAKLYAQGMERAAKKLGEEAVETVIAAVAGDTKGLVSESADLLYHWLVVLALADVKLSDVLAELERRTSQSGLAEKASRNQG</sequence>
<keyword evidence="6 9" id="KW-0378">Hydrolase</keyword>
<comment type="subcellular location">
    <subcellularLocation>
        <location evidence="9">Cytoplasm</location>
    </subcellularLocation>
</comment>
<evidence type="ECO:0000256" key="7">
    <source>
        <dbReference type="ARBA" id="ARBA00022840"/>
    </source>
</evidence>
<dbReference type="Gene3D" id="1.10.287.1080">
    <property type="entry name" value="MazG-like"/>
    <property type="match status" value="1"/>
</dbReference>
<keyword evidence="11" id="KW-1185">Reference proteome</keyword>
<dbReference type="Proteomes" id="UP000281647">
    <property type="component" value="Unassembled WGS sequence"/>
</dbReference>
<evidence type="ECO:0000313" key="11">
    <source>
        <dbReference type="Proteomes" id="UP000281647"/>
    </source>
</evidence>
<keyword evidence="5 9" id="KW-0547">Nucleotide-binding</keyword>
<evidence type="ECO:0000256" key="2">
    <source>
        <dbReference type="ARBA" id="ARBA00005204"/>
    </source>
</evidence>
<keyword evidence="9" id="KW-0963">Cytoplasm</keyword>
<keyword evidence="8 9" id="KW-0368">Histidine biosynthesis</keyword>
<evidence type="ECO:0000256" key="6">
    <source>
        <dbReference type="ARBA" id="ARBA00022801"/>
    </source>
</evidence>
<dbReference type="RefSeq" id="WP_128626424.1">
    <property type="nucleotide sequence ID" value="NZ_RKST01000006.1"/>
</dbReference>
<dbReference type="PANTHER" id="PTHR42945:SF1">
    <property type="entry name" value="HISTIDINE BIOSYNTHESIS BIFUNCTIONAL PROTEIN HIS7"/>
    <property type="match status" value="1"/>
</dbReference>
<organism evidence="10 11">
    <name type="scientific">Borborobacter arsenicus</name>
    <dbReference type="NCBI Taxonomy" id="1851146"/>
    <lineage>
        <taxon>Bacteria</taxon>
        <taxon>Pseudomonadati</taxon>
        <taxon>Pseudomonadota</taxon>
        <taxon>Alphaproteobacteria</taxon>
        <taxon>Hyphomicrobiales</taxon>
        <taxon>Phyllobacteriaceae</taxon>
        <taxon>Borborobacter</taxon>
    </lineage>
</organism>
<evidence type="ECO:0000256" key="8">
    <source>
        <dbReference type="ARBA" id="ARBA00023102"/>
    </source>
</evidence>
<accession>A0A432V8U3</accession>
<comment type="similarity">
    <text evidence="3 9">Belongs to the PRA-PH family.</text>
</comment>
<reference evidence="10 11" key="1">
    <citation type="submission" date="2018-11" db="EMBL/GenBank/DDBJ databases">
        <title>Pseudaminobacter arsenicus sp. nov., an arsenic-resistant bacterium isolated from arsenic-rich aquifers.</title>
        <authorList>
            <person name="Mu Y."/>
        </authorList>
    </citation>
    <scope>NUCLEOTIDE SEQUENCE [LARGE SCALE GENOMIC DNA]</scope>
    <source>
        <strain evidence="10 11">CB3</strain>
    </source>
</reference>
<evidence type="ECO:0000256" key="9">
    <source>
        <dbReference type="HAMAP-Rule" id="MF_01020"/>
    </source>
</evidence>
<evidence type="ECO:0000256" key="3">
    <source>
        <dbReference type="ARBA" id="ARBA00009392"/>
    </source>
</evidence>
<dbReference type="InterPro" id="IPR008179">
    <property type="entry name" value="HisE"/>
</dbReference>
<evidence type="ECO:0000313" key="10">
    <source>
        <dbReference type="EMBL" id="RUM98569.1"/>
    </source>
</evidence>
<dbReference type="AlphaFoldDB" id="A0A432V8U3"/>
<comment type="catalytic activity">
    <reaction evidence="1 9">
        <text>1-(5-phospho-beta-D-ribosyl)-ATP + H2O = 1-(5-phospho-beta-D-ribosyl)-5'-AMP + diphosphate + H(+)</text>
        <dbReference type="Rhea" id="RHEA:22828"/>
        <dbReference type="ChEBI" id="CHEBI:15377"/>
        <dbReference type="ChEBI" id="CHEBI:15378"/>
        <dbReference type="ChEBI" id="CHEBI:33019"/>
        <dbReference type="ChEBI" id="CHEBI:59457"/>
        <dbReference type="ChEBI" id="CHEBI:73183"/>
        <dbReference type="EC" id="3.6.1.31"/>
    </reaction>
</comment>
<dbReference type="EC" id="3.6.1.31" evidence="9"/>
<dbReference type="GO" id="GO:0005737">
    <property type="term" value="C:cytoplasm"/>
    <property type="evidence" value="ECO:0007669"/>
    <property type="project" value="UniProtKB-SubCell"/>
</dbReference>
<dbReference type="EMBL" id="RKST01000006">
    <property type="protein sequence ID" value="RUM98569.1"/>
    <property type="molecule type" value="Genomic_DNA"/>
</dbReference>
<evidence type="ECO:0000256" key="5">
    <source>
        <dbReference type="ARBA" id="ARBA00022741"/>
    </source>
</evidence>
<dbReference type="GO" id="GO:0004636">
    <property type="term" value="F:phosphoribosyl-ATP diphosphatase activity"/>
    <property type="evidence" value="ECO:0007669"/>
    <property type="project" value="UniProtKB-UniRule"/>
</dbReference>
<dbReference type="SUPFAM" id="SSF101386">
    <property type="entry name" value="all-alpha NTP pyrophosphatases"/>
    <property type="match status" value="1"/>
</dbReference>
<protein>
    <recommendedName>
        <fullName evidence="9">Phosphoribosyl-ATP pyrophosphatase</fullName>
        <shortName evidence="9">PRA-PH</shortName>
        <ecNumber evidence="9">3.6.1.31</ecNumber>
    </recommendedName>
</protein>
<dbReference type="Pfam" id="PF01503">
    <property type="entry name" value="PRA-PH"/>
    <property type="match status" value="1"/>
</dbReference>
<dbReference type="UniPathway" id="UPA00031">
    <property type="reaction ID" value="UER00007"/>
</dbReference>
<gene>
    <name evidence="9" type="primary">hisE</name>
    <name evidence="10" type="ORF">EET67_08060</name>
</gene>
<keyword evidence="4 9" id="KW-0028">Amino-acid biosynthesis</keyword>
<dbReference type="GO" id="GO:0005524">
    <property type="term" value="F:ATP binding"/>
    <property type="evidence" value="ECO:0007669"/>
    <property type="project" value="UniProtKB-KW"/>
</dbReference>
<dbReference type="NCBIfam" id="NF001613">
    <property type="entry name" value="PRK00400.1-5"/>
    <property type="match status" value="1"/>
</dbReference>
<dbReference type="InterPro" id="IPR021130">
    <property type="entry name" value="PRib-ATP_PPHydrolase-like"/>
</dbReference>
<dbReference type="CDD" id="cd11534">
    <property type="entry name" value="NTP-PPase_HisIE_like"/>
    <property type="match status" value="1"/>
</dbReference>
<dbReference type="NCBIfam" id="NF001611">
    <property type="entry name" value="PRK00400.1-3"/>
    <property type="match status" value="1"/>
</dbReference>
<comment type="pathway">
    <text evidence="2 9">Amino-acid biosynthesis; L-histidine biosynthesis; L-histidine from 5-phospho-alpha-D-ribose 1-diphosphate: step 2/9.</text>
</comment>
<dbReference type="NCBIfam" id="TIGR03188">
    <property type="entry name" value="histidine_hisI"/>
    <property type="match status" value="1"/>
</dbReference>
<dbReference type="OrthoDB" id="9814738at2"/>
<proteinExistence type="inferred from homology"/>
<evidence type="ECO:0000256" key="4">
    <source>
        <dbReference type="ARBA" id="ARBA00022605"/>
    </source>
</evidence>
<dbReference type="GO" id="GO:0000105">
    <property type="term" value="P:L-histidine biosynthetic process"/>
    <property type="evidence" value="ECO:0007669"/>
    <property type="project" value="UniProtKB-UniRule"/>
</dbReference>
<dbReference type="HAMAP" id="MF_01020">
    <property type="entry name" value="HisE"/>
    <property type="match status" value="1"/>
</dbReference>
<evidence type="ECO:0000256" key="1">
    <source>
        <dbReference type="ARBA" id="ARBA00001460"/>
    </source>
</evidence>
<dbReference type="PANTHER" id="PTHR42945">
    <property type="entry name" value="HISTIDINE BIOSYNTHESIS BIFUNCTIONAL PROTEIN"/>
    <property type="match status" value="1"/>
</dbReference>
<name>A0A432V8U3_9HYPH</name>